<reference evidence="2" key="1">
    <citation type="submission" date="2012-08" db="EMBL/GenBank/DDBJ databases">
        <title>Genome analysis of Colletotrichum orbiculare and Colletotrichum fructicola.</title>
        <authorList>
            <person name="Gan P.H.P."/>
            <person name="Ikeda K."/>
            <person name="Irieda H."/>
            <person name="Narusaka M."/>
            <person name="O'Connell R.J."/>
            <person name="Narusaka Y."/>
            <person name="Takano Y."/>
            <person name="Kubo Y."/>
            <person name="Shirasu K."/>
        </authorList>
    </citation>
    <scope>NUCLEOTIDE SEQUENCE</scope>
    <source>
        <strain evidence="2">Nara gc5</strain>
    </source>
</reference>
<sequence length="101" mass="10582">ETTVETATMLMPTEATTTTPTMETTTTITTMRTTATTTTPTTETTTTTTTTEVTTKPPMPLPPPTTRAWLAPTDLEPVPVKLTDNAPSTAPLPSSRGSVAS</sequence>
<evidence type="ECO:0000256" key="1">
    <source>
        <dbReference type="SAM" id="MobiDB-lite"/>
    </source>
</evidence>
<evidence type="ECO:0000313" key="2">
    <source>
        <dbReference type="EMBL" id="ELA32323.1"/>
    </source>
</evidence>
<accession>L2G2S5</accession>
<feature type="region of interest" description="Disordered" evidence="1">
    <location>
        <begin position="1"/>
        <end position="101"/>
    </location>
</feature>
<gene>
    <name evidence="2" type="ORF">CGGC5_7588</name>
</gene>
<feature type="non-terminal residue" evidence="2">
    <location>
        <position position="1"/>
    </location>
</feature>
<protein>
    <submittedName>
        <fullName evidence="2">Uncharacterized protein</fullName>
    </submittedName>
</protein>
<feature type="non-terminal residue" evidence="2">
    <location>
        <position position="101"/>
    </location>
</feature>
<dbReference type="HOGENOM" id="CLU_2298276_0_0_1"/>
<name>L2G2S5_COLFN</name>
<feature type="compositionally biased region" description="Polar residues" evidence="1">
    <location>
        <begin position="85"/>
        <end position="101"/>
    </location>
</feature>
<feature type="compositionally biased region" description="Low complexity" evidence="1">
    <location>
        <begin position="1"/>
        <end position="56"/>
    </location>
</feature>
<dbReference type="EMBL" id="KB020711">
    <property type="protein sequence ID" value="ELA32323.1"/>
    <property type="molecule type" value="Genomic_DNA"/>
</dbReference>
<organism evidence="2">
    <name type="scientific">Colletotrichum fructicola (strain Nara gc5)</name>
    <name type="common">Anthracnose fungus</name>
    <name type="synonym">Colletotrichum gloeosporioides (strain Nara gc5)</name>
    <dbReference type="NCBI Taxonomy" id="1213859"/>
    <lineage>
        <taxon>Eukaryota</taxon>
        <taxon>Fungi</taxon>
        <taxon>Dikarya</taxon>
        <taxon>Ascomycota</taxon>
        <taxon>Pezizomycotina</taxon>
        <taxon>Sordariomycetes</taxon>
        <taxon>Hypocreomycetidae</taxon>
        <taxon>Glomerellales</taxon>
        <taxon>Glomerellaceae</taxon>
        <taxon>Colletotrichum</taxon>
        <taxon>Colletotrichum gloeosporioides species complex</taxon>
    </lineage>
</organism>
<dbReference type="AlphaFoldDB" id="L2G2S5"/>
<proteinExistence type="predicted"/>